<gene>
    <name evidence="1" type="ORF">BMW22_39220</name>
</gene>
<dbReference type="InterPro" id="IPR058292">
    <property type="entry name" value="DUF7986"/>
</dbReference>
<dbReference type="AlphaFoldDB" id="A0A1L3ZP21"/>
<evidence type="ECO:0008006" key="3">
    <source>
        <dbReference type="Google" id="ProtNLM"/>
    </source>
</evidence>
<evidence type="ECO:0000313" key="1">
    <source>
        <dbReference type="EMBL" id="API57413.1"/>
    </source>
</evidence>
<proteinExistence type="predicted"/>
<dbReference type="EMBL" id="CP018234">
    <property type="protein sequence ID" value="API57413.1"/>
    <property type="molecule type" value="Genomic_DNA"/>
</dbReference>
<dbReference type="Pfam" id="PF25948">
    <property type="entry name" value="DUF7986"/>
    <property type="match status" value="1"/>
</dbReference>
<name>A0A1L3ZP21_RHILE</name>
<dbReference type="RefSeq" id="WP_072642581.1">
    <property type="nucleotide sequence ID" value="NZ_CP018234.1"/>
</dbReference>
<geneLocation type="plasmid" evidence="1 2">
    <name>unnamed6</name>
</geneLocation>
<sequence length="449" mass="50772">MPTSHDLKGLMKFLAREEWRECFDEVFYDHFGPVLDAGDMDFEDISEILGDDWAMTLWGCAFEDFLTQDFEVEGSNIVDEYLKRRGWKENAQVKAYMKALRTSIMSLYEVSEIVPGKSLVARDLIRGGDLIAVSEGTATQTLKQWDRIAARIVPVMGTNVFAGGILPFTPQATDALFDGLRQMFGKKNAKKLPAIKDEELQAAASMFTLSWLFDTLERAMRLPSMQNADGEELVFHDVRFPLASGVTQKDIAARVSNIPGMVQENAKFWNWLEQKPKHGARKRTGPSFETTMDNGARVLGNIELKGKFLHLSTNSAERAQIGTTLIQQALGDLVRAPLTEIRTVEQMMAERPVHEKEDPGSEIPPEIAEQVVHQFMDRQYRETLDQPVSMLGNKTPRQAAKSTAGRQKVAEWLKYLENQSSRQPDAADPMATYSFEWMWQELGVIDLRQ</sequence>
<evidence type="ECO:0000313" key="2">
    <source>
        <dbReference type="Proteomes" id="UP000183050"/>
    </source>
</evidence>
<organism evidence="1 2">
    <name type="scientific">Rhizobium leguminosarum</name>
    <dbReference type="NCBI Taxonomy" id="384"/>
    <lineage>
        <taxon>Bacteria</taxon>
        <taxon>Pseudomonadati</taxon>
        <taxon>Pseudomonadota</taxon>
        <taxon>Alphaproteobacteria</taxon>
        <taxon>Hyphomicrobiales</taxon>
        <taxon>Rhizobiaceae</taxon>
        <taxon>Rhizobium/Agrobacterium group</taxon>
        <taxon>Rhizobium</taxon>
    </lineage>
</organism>
<dbReference type="Proteomes" id="UP000183050">
    <property type="component" value="Plasmid unnamed6"/>
</dbReference>
<accession>A0A1L3ZP21</accession>
<reference evidence="1 2" key="1">
    <citation type="submission" date="2016-11" db="EMBL/GenBank/DDBJ databases">
        <title>Rhizobium leguminosarum bv. viciae strain Vaf12 isolated from Vavilovia formosa root nodules from Russia, Dagestan.</title>
        <authorList>
            <person name="Kimeklis A."/>
        </authorList>
    </citation>
    <scope>NUCLEOTIDE SEQUENCE [LARGE SCALE GENOMIC DNA]</scope>
    <source>
        <strain evidence="1 2">Vaf-108</strain>
        <plasmid evidence="2">Plasmid unnamed6</plasmid>
    </source>
</reference>
<keyword evidence="1" id="KW-0614">Plasmid</keyword>
<protein>
    <recommendedName>
        <fullName evidence="3">DUF2384 domain-containing protein</fullName>
    </recommendedName>
</protein>